<keyword evidence="3 6" id="KW-0812">Transmembrane</keyword>
<reference evidence="7 8" key="1">
    <citation type="submission" date="2012-01" db="EMBL/GenBank/DDBJ databases">
        <title>Improved High-Quality Draft sequence of Saccharomonospora xinjiangensis XJ-54.</title>
        <authorList>
            <consortium name="US DOE Joint Genome Institute"/>
            <person name="Lucas S."/>
            <person name="Han J."/>
            <person name="Lapidus A."/>
            <person name="Cheng J.-F."/>
            <person name="Goodwin L."/>
            <person name="Pitluck S."/>
            <person name="Peters L."/>
            <person name="Mikhailova N."/>
            <person name="Teshima H."/>
            <person name="Detter J.C."/>
            <person name="Han C."/>
            <person name="Tapia R."/>
            <person name="Land M."/>
            <person name="Hauser L."/>
            <person name="Kyrpides N."/>
            <person name="Ivanova N."/>
            <person name="Pagani I."/>
            <person name="Brambilla E.-M."/>
            <person name="Klenk H.-P."/>
            <person name="Woyke T."/>
        </authorList>
    </citation>
    <scope>NUCLEOTIDE SEQUENCE [LARGE SCALE GENOMIC DNA]</scope>
    <source>
        <strain evidence="7 8">XJ-54</strain>
    </source>
</reference>
<feature type="transmembrane region" description="Helical" evidence="6">
    <location>
        <begin position="179"/>
        <end position="204"/>
    </location>
</feature>
<feature type="transmembrane region" description="Helical" evidence="6">
    <location>
        <begin position="6"/>
        <end position="25"/>
    </location>
</feature>
<keyword evidence="4 6" id="KW-1133">Transmembrane helix</keyword>
<dbReference type="InterPro" id="IPR001123">
    <property type="entry name" value="LeuE-type"/>
</dbReference>
<comment type="subcellular location">
    <subcellularLocation>
        <location evidence="1">Cell membrane</location>
        <topology evidence="1">Multi-pass membrane protein</topology>
    </subcellularLocation>
</comment>
<evidence type="ECO:0000256" key="3">
    <source>
        <dbReference type="ARBA" id="ARBA00022692"/>
    </source>
</evidence>
<dbReference type="OrthoDB" id="581870at2"/>
<accession>I0V1U1</accession>
<dbReference type="Pfam" id="PF01810">
    <property type="entry name" value="LysE"/>
    <property type="match status" value="1"/>
</dbReference>
<sequence length="205" mass="21546">MEQFLAVAIAHFLALLIPGVDFFLIARTAMTSGWRNATGACLGIATSNGIFIIAAFSGVALVSHPVLLNAIQLAGGSFLVFVGVAFLSSKASIDLEQDPSAERTTWLRNFGLGIASGLLNPKNALFYVSLAAAVSTASPPALVFYGTWMFTVVLVWDVFVAVVLGSRRALARMGRVLPWLTRLAGGFLVLFGGGMIVSLVALLLG</sequence>
<keyword evidence="5 6" id="KW-0472">Membrane</keyword>
<organism evidence="7 8">
    <name type="scientific">Saccharomonospora xinjiangensis XJ-54</name>
    <dbReference type="NCBI Taxonomy" id="882086"/>
    <lineage>
        <taxon>Bacteria</taxon>
        <taxon>Bacillati</taxon>
        <taxon>Actinomycetota</taxon>
        <taxon>Actinomycetes</taxon>
        <taxon>Pseudonocardiales</taxon>
        <taxon>Pseudonocardiaceae</taxon>
        <taxon>Saccharomonospora</taxon>
    </lineage>
</organism>
<protein>
    <submittedName>
        <fullName evidence="7">Putative threonine efflux protein</fullName>
    </submittedName>
</protein>
<evidence type="ECO:0000256" key="4">
    <source>
        <dbReference type="ARBA" id="ARBA00022989"/>
    </source>
</evidence>
<dbReference type="AlphaFoldDB" id="I0V1U1"/>
<evidence type="ECO:0000313" key="8">
    <source>
        <dbReference type="Proteomes" id="UP000004691"/>
    </source>
</evidence>
<evidence type="ECO:0000256" key="1">
    <source>
        <dbReference type="ARBA" id="ARBA00004651"/>
    </source>
</evidence>
<feature type="transmembrane region" description="Helical" evidence="6">
    <location>
        <begin position="37"/>
        <end position="60"/>
    </location>
</feature>
<dbReference type="RefSeq" id="WP_006238243.1">
    <property type="nucleotide sequence ID" value="NZ_JH636049.1"/>
</dbReference>
<evidence type="ECO:0000256" key="6">
    <source>
        <dbReference type="SAM" id="Phobius"/>
    </source>
</evidence>
<proteinExistence type="predicted"/>
<evidence type="ECO:0000313" key="7">
    <source>
        <dbReference type="EMBL" id="EID54094.1"/>
    </source>
</evidence>
<keyword evidence="8" id="KW-1185">Reference proteome</keyword>
<evidence type="ECO:0000256" key="5">
    <source>
        <dbReference type="ARBA" id="ARBA00023136"/>
    </source>
</evidence>
<name>I0V1U1_9PSEU</name>
<keyword evidence="2" id="KW-1003">Cell membrane</keyword>
<feature type="transmembrane region" description="Helical" evidence="6">
    <location>
        <begin position="66"/>
        <end position="87"/>
    </location>
</feature>
<dbReference type="HOGENOM" id="CLU_079569_0_1_11"/>
<dbReference type="STRING" id="882086.SacxiDRAFT_1853"/>
<dbReference type="GO" id="GO:0005886">
    <property type="term" value="C:plasma membrane"/>
    <property type="evidence" value="ECO:0007669"/>
    <property type="project" value="UniProtKB-SubCell"/>
</dbReference>
<dbReference type="PANTHER" id="PTHR30086:SF17">
    <property type="entry name" value="LYSE FAMILY TRANSLOCATOR"/>
    <property type="match status" value="1"/>
</dbReference>
<dbReference type="PANTHER" id="PTHR30086">
    <property type="entry name" value="ARGININE EXPORTER PROTEIN ARGO"/>
    <property type="match status" value="1"/>
</dbReference>
<dbReference type="eggNOG" id="COG1280">
    <property type="taxonomic scope" value="Bacteria"/>
</dbReference>
<dbReference type="EMBL" id="JH636049">
    <property type="protein sequence ID" value="EID54094.1"/>
    <property type="molecule type" value="Genomic_DNA"/>
</dbReference>
<gene>
    <name evidence="7" type="ORF">SacxiDRAFT_1853</name>
</gene>
<dbReference type="Proteomes" id="UP000004691">
    <property type="component" value="Unassembled WGS sequence"/>
</dbReference>
<feature type="transmembrane region" description="Helical" evidence="6">
    <location>
        <begin position="148"/>
        <end position="167"/>
    </location>
</feature>
<evidence type="ECO:0000256" key="2">
    <source>
        <dbReference type="ARBA" id="ARBA00022475"/>
    </source>
</evidence>
<dbReference type="GO" id="GO:0015171">
    <property type="term" value="F:amino acid transmembrane transporter activity"/>
    <property type="evidence" value="ECO:0007669"/>
    <property type="project" value="TreeGrafter"/>
</dbReference>